<dbReference type="SMART" id="SM00965">
    <property type="entry name" value="STN"/>
    <property type="match status" value="1"/>
</dbReference>
<keyword evidence="9 12" id="KW-0472">Membrane</keyword>
<comment type="subcellular location">
    <subcellularLocation>
        <location evidence="1 12">Cell outer membrane</location>
        <topology evidence="1 12">Multi-pass membrane protein</topology>
    </subcellularLocation>
</comment>
<evidence type="ECO:0000256" key="7">
    <source>
        <dbReference type="ARBA" id="ARBA00023004"/>
    </source>
</evidence>
<keyword evidence="6" id="KW-0732">Signal</keyword>
<dbReference type="InterPro" id="IPR039426">
    <property type="entry name" value="TonB-dep_rcpt-like"/>
</dbReference>
<keyword evidence="2 12" id="KW-0813">Transport</keyword>
<evidence type="ECO:0000256" key="6">
    <source>
        <dbReference type="ARBA" id="ARBA00022729"/>
    </source>
</evidence>
<dbReference type="PANTHER" id="PTHR30069">
    <property type="entry name" value="TONB-DEPENDENT OUTER MEMBRANE RECEPTOR"/>
    <property type="match status" value="1"/>
</dbReference>
<evidence type="ECO:0000256" key="9">
    <source>
        <dbReference type="ARBA" id="ARBA00023136"/>
    </source>
</evidence>
<keyword evidence="16" id="KW-1185">Reference proteome</keyword>
<dbReference type="Proteomes" id="UP001597387">
    <property type="component" value="Unassembled WGS sequence"/>
</dbReference>
<sequence length="1184" mass="132369">MKKKPLHVLIMQITFLQIAISLSLMGSAIAKDSKAQAALKANVSINVKSEKISKVLSSLEQQSDVTFIYSSAIINSDRRVSLSISDKTLENVLDEMLPTLDLSYQVSGDVVLIKRRSKDELEGASVPLVLVKVTGKVTDEAGEVLPGVSVRVEGTNTGTVTDVNGVYSISAPDGSSLVFSYIGFESQTIAATEGTINVVLKIDQVATKLNEVVVVGYGTSRKKDLTGSVISITPDKIANENPGTVQDILRGTPGVSVGMNASAKGGGSIQIRGQRSVYTAGGHNDPMIVLDNVPFYGELSEINPDDIGQIDILKDASAAAVYGSRAANGVIIITTKKGKQGKPVINFTSNFGMVTKSAYRDSFNPDEYMQYREDWYKTPTYGLNTTTGNYEAHRTGTTATKPGFYDRPDRLPQGITLDQWKAYSNNTTGESEWSIYAKRLTLEDAVLNNYLSGKTFDWYDHTFREGFSQDYNTSVSGASDKINYYMSMGYLNNEGAVKGNVYRSVRSNLKVDGKVTDWLEFGANINFQDRSDGDLQPGLGTNYWEANELRNSPYANYRDEAGNLVVFPMGSAVRRGYSYDFDRQYMELEKGFTVLNSIFNAKVKLPFDITYSFNASPRYQYFYDRYFESTEHPEWQPIDRGANREQSKQFNWSINNTLNWERIFAQKHRFNATLMYEAEKLQTWRDRIEARNIQPTDALGFHSVAGASGNAQSSIIAGDERHTANGLLGRVVYSFDDRYNLSASVRRDGYSAFGRSNPYATFPAVGAGWTFTNEKFFKWEPLSYGKLRFSWGRNGNRQLNDPYISFANLVRGGLQGYITTSGTLTDIPYLRIERLANPNLRWEQSEAYNAGLDFGFINGVITGSVEAYHTSTKDMIMNQALPGFSGFSLIGTNLGEVLNRGIEFNLSTRNVRKTNFSWNTDFNFSYNRNEIKHLYYQNEDVLDASGNVIGTKEMDDRGNGWFIGQPISAIWNYRVTGIWQSSEIEEAKRHGQVPGDPKVANNYTADDIKNANGTITPVYNDKDREFLGQTAPPVNWSIRNSFTFYKNIDFSFNIYSYMGHKSLNGNYLNEDNGGSLITYGFNTFKKEYWTPENQTNDYARLDAKGPAGAGSPQKLYNRDFIRLESIAFGYSLPTSLISRWRLNRAKVFGSIRNVGVWNRDWEYGDPETGGLATRTFTMGLNLTL</sequence>
<dbReference type="InterPro" id="IPR037066">
    <property type="entry name" value="Plug_dom_sf"/>
</dbReference>
<evidence type="ECO:0000256" key="12">
    <source>
        <dbReference type="PROSITE-ProRule" id="PRU01360"/>
    </source>
</evidence>
<proteinExistence type="inferred from homology"/>
<keyword evidence="8 13" id="KW-0798">TonB box</keyword>
<keyword evidence="5 12" id="KW-0812">Transmembrane</keyword>
<evidence type="ECO:0000259" key="14">
    <source>
        <dbReference type="SMART" id="SM00965"/>
    </source>
</evidence>
<dbReference type="NCBIfam" id="TIGR04056">
    <property type="entry name" value="OMP_RagA_SusC"/>
    <property type="match status" value="1"/>
</dbReference>
<evidence type="ECO:0000256" key="3">
    <source>
        <dbReference type="ARBA" id="ARBA00022452"/>
    </source>
</evidence>
<dbReference type="InterPro" id="IPR023996">
    <property type="entry name" value="TonB-dep_OMP_SusC/RagA"/>
</dbReference>
<dbReference type="InterPro" id="IPR012910">
    <property type="entry name" value="Plug_dom"/>
</dbReference>
<dbReference type="Pfam" id="PF13715">
    <property type="entry name" value="CarbopepD_reg_2"/>
    <property type="match status" value="1"/>
</dbReference>
<organism evidence="15 16">
    <name type="scientific">Paradesertivirga mongoliensis</name>
    <dbReference type="NCBI Taxonomy" id="2100740"/>
    <lineage>
        <taxon>Bacteria</taxon>
        <taxon>Pseudomonadati</taxon>
        <taxon>Bacteroidota</taxon>
        <taxon>Sphingobacteriia</taxon>
        <taxon>Sphingobacteriales</taxon>
        <taxon>Sphingobacteriaceae</taxon>
        <taxon>Paradesertivirga</taxon>
    </lineage>
</organism>
<keyword evidence="10" id="KW-0675">Receptor</keyword>
<keyword evidence="4" id="KW-0410">Iron transport</keyword>
<dbReference type="NCBIfam" id="TIGR04057">
    <property type="entry name" value="SusC_RagA_signa"/>
    <property type="match status" value="1"/>
</dbReference>
<reference evidence="16" key="1">
    <citation type="journal article" date="2019" name="Int. J. Syst. Evol. Microbiol.">
        <title>The Global Catalogue of Microorganisms (GCM) 10K type strain sequencing project: providing services to taxonomists for standard genome sequencing and annotation.</title>
        <authorList>
            <consortium name="The Broad Institute Genomics Platform"/>
            <consortium name="The Broad Institute Genome Sequencing Center for Infectious Disease"/>
            <person name="Wu L."/>
            <person name="Ma J."/>
        </authorList>
    </citation>
    <scope>NUCLEOTIDE SEQUENCE [LARGE SCALE GENOMIC DNA]</scope>
    <source>
        <strain evidence="16">KCTC 42217</strain>
    </source>
</reference>
<evidence type="ECO:0000313" key="15">
    <source>
        <dbReference type="EMBL" id="MFD2164616.1"/>
    </source>
</evidence>
<dbReference type="Gene3D" id="3.55.50.30">
    <property type="match status" value="1"/>
</dbReference>
<dbReference type="Gene3D" id="2.170.130.10">
    <property type="entry name" value="TonB-dependent receptor, plug domain"/>
    <property type="match status" value="1"/>
</dbReference>
<evidence type="ECO:0000256" key="10">
    <source>
        <dbReference type="ARBA" id="ARBA00023170"/>
    </source>
</evidence>
<evidence type="ECO:0000313" key="16">
    <source>
        <dbReference type="Proteomes" id="UP001597387"/>
    </source>
</evidence>
<keyword evidence="7" id="KW-0408">Iron</keyword>
<evidence type="ECO:0000256" key="1">
    <source>
        <dbReference type="ARBA" id="ARBA00004571"/>
    </source>
</evidence>
<protein>
    <submittedName>
        <fullName evidence="15">SusC/RagA family TonB-linked outer membrane protein</fullName>
    </submittedName>
</protein>
<gene>
    <name evidence="15" type="ORF">ACFSJU_19575</name>
</gene>
<evidence type="ECO:0000256" key="5">
    <source>
        <dbReference type="ARBA" id="ARBA00022692"/>
    </source>
</evidence>
<dbReference type="Pfam" id="PF00593">
    <property type="entry name" value="TonB_dep_Rec_b-barrel"/>
    <property type="match status" value="1"/>
</dbReference>
<dbReference type="InterPro" id="IPR000531">
    <property type="entry name" value="Beta-barrel_TonB"/>
</dbReference>
<comment type="caution">
    <text evidence="15">The sequence shown here is derived from an EMBL/GenBank/DDBJ whole genome shotgun (WGS) entry which is preliminary data.</text>
</comment>
<evidence type="ECO:0000256" key="11">
    <source>
        <dbReference type="ARBA" id="ARBA00023237"/>
    </source>
</evidence>
<evidence type="ECO:0000256" key="2">
    <source>
        <dbReference type="ARBA" id="ARBA00022448"/>
    </source>
</evidence>
<dbReference type="InterPro" id="IPR011662">
    <property type="entry name" value="Secretin/TonB_short_N"/>
</dbReference>
<accession>A0ABW4ZRW8</accession>
<keyword evidence="11 12" id="KW-0998">Cell outer membrane</keyword>
<feature type="domain" description="Secretin/TonB short N-terminal" evidence="14">
    <location>
        <begin position="65"/>
        <end position="116"/>
    </location>
</feature>
<dbReference type="InterPro" id="IPR008969">
    <property type="entry name" value="CarboxyPept-like_regulatory"/>
</dbReference>
<dbReference type="Gene3D" id="2.60.40.1120">
    <property type="entry name" value="Carboxypeptidase-like, regulatory domain"/>
    <property type="match status" value="1"/>
</dbReference>
<dbReference type="PANTHER" id="PTHR30069:SF29">
    <property type="entry name" value="HEMOGLOBIN AND HEMOGLOBIN-HAPTOGLOBIN-BINDING PROTEIN 1-RELATED"/>
    <property type="match status" value="1"/>
</dbReference>
<dbReference type="Pfam" id="PF07715">
    <property type="entry name" value="Plug"/>
    <property type="match status" value="1"/>
</dbReference>
<dbReference type="RefSeq" id="WP_255901510.1">
    <property type="nucleotide sequence ID" value="NZ_JAFMZO010000002.1"/>
</dbReference>
<keyword evidence="3 12" id="KW-1134">Transmembrane beta strand</keyword>
<comment type="similarity">
    <text evidence="12 13">Belongs to the TonB-dependent receptor family.</text>
</comment>
<dbReference type="SUPFAM" id="SSF56935">
    <property type="entry name" value="Porins"/>
    <property type="match status" value="1"/>
</dbReference>
<keyword evidence="4" id="KW-0406">Ion transport</keyword>
<dbReference type="InterPro" id="IPR036942">
    <property type="entry name" value="Beta-barrel_TonB_sf"/>
</dbReference>
<dbReference type="Gene3D" id="2.40.170.20">
    <property type="entry name" value="TonB-dependent receptor, beta-barrel domain"/>
    <property type="match status" value="1"/>
</dbReference>
<dbReference type="PROSITE" id="PS52016">
    <property type="entry name" value="TONB_DEPENDENT_REC_3"/>
    <property type="match status" value="1"/>
</dbReference>
<dbReference type="Pfam" id="PF07660">
    <property type="entry name" value="STN"/>
    <property type="match status" value="1"/>
</dbReference>
<name>A0ABW4ZRW8_9SPHI</name>
<dbReference type="EMBL" id="JBHUHZ010000006">
    <property type="protein sequence ID" value="MFD2164616.1"/>
    <property type="molecule type" value="Genomic_DNA"/>
</dbReference>
<dbReference type="SUPFAM" id="SSF49464">
    <property type="entry name" value="Carboxypeptidase regulatory domain-like"/>
    <property type="match status" value="1"/>
</dbReference>
<dbReference type="InterPro" id="IPR023997">
    <property type="entry name" value="TonB-dep_OMP_SusC/RagA_CS"/>
</dbReference>
<evidence type="ECO:0000256" key="4">
    <source>
        <dbReference type="ARBA" id="ARBA00022496"/>
    </source>
</evidence>
<evidence type="ECO:0000256" key="13">
    <source>
        <dbReference type="RuleBase" id="RU003357"/>
    </source>
</evidence>
<evidence type="ECO:0000256" key="8">
    <source>
        <dbReference type="ARBA" id="ARBA00023077"/>
    </source>
</evidence>